<keyword evidence="1 3" id="KW-0547">Nucleotide-binding</keyword>
<dbReference type="Proteomes" id="UP000052978">
    <property type="component" value="Unassembled WGS sequence"/>
</dbReference>
<gene>
    <name evidence="4" type="ORF">D623_10007370</name>
</gene>
<dbReference type="SUPFAM" id="SSF52540">
    <property type="entry name" value="P-loop containing nucleoside triphosphate hydrolases"/>
    <property type="match status" value="1"/>
</dbReference>
<proteinExistence type="predicted"/>
<sequence length="142" mass="15342">MGYSVESPILVGTNLTDIVAHRKITIRELGGCMGPIWPSYYGNCRSLLFMIDASNPTQLSAACAQLLGLLSAEPLAEAQVLILFNKTDLACYMTVEEMKSLIRLPDIIACAKQNITVADISARTGTGLTEVLRWLQDTHGAG</sequence>
<accession>S7NPA6</accession>
<keyword evidence="2 3" id="KW-0342">GTP-binding</keyword>
<dbReference type="PROSITE" id="PS51417">
    <property type="entry name" value="ARF"/>
    <property type="match status" value="1"/>
</dbReference>
<dbReference type="PANTHER" id="PTHR46688">
    <property type="entry name" value="ADP-RIBOSYLATION FACTOR-LIKE PROTEIN 16"/>
    <property type="match status" value="1"/>
</dbReference>
<dbReference type="PANTHER" id="PTHR46688:SF1">
    <property type="entry name" value="ADP-RIBOSYLATION FACTOR-LIKE PROTEIN 16"/>
    <property type="match status" value="1"/>
</dbReference>
<dbReference type="GO" id="GO:0005525">
    <property type="term" value="F:GTP binding"/>
    <property type="evidence" value="ECO:0007669"/>
    <property type="project" value="UniProtKB-KW"/>
</dbReference>
<evidence type="ECO:0000313" key="5">
    <source>
        <dbReference type="Proteomes" id="UP000052978"/>
    </source>
</evidence>
<dbReference type="AlphaFoldDB" id="S7NPA6"/>
<dbReference type="Gene3D" id="3.40.50.300">
    <property type="entry name" value="P-loop containing nucleotide triphosphate hydrolases"/>
    <property type="match status" value="1"/>
</dbReference>
<feature type="binding site" evidence="3">
    <location>
        <begin position="85"/>
        <end position="88"/>
    </location>
    <ligand>
        <name>GTP</name>
        <dbReference type="ChEBI" id="CHEBI:37565"/>
    </ligand>
</feature>
<dbReference type="GO" id="GO:0003924">
    <property type="term" value="F:GTPase activity"/>
    <property type="evidence" value="ECO:0007669"/>
    <property type="project" value="InterPro"/>
</dbReference>
<dbReference type="InterPro" id="IPR027417">
    <property type="entry name" value="P-loop_NTPase"/>
</dbReference>
<evidence type="ECO:0000256" key="2">
    <source>
        <dbReference type="ARBA" id="ARBA00023134"/>
    </source>
</evidence>
<dbReference type="Pfam" id="PF00025">
    <property type="entry name" value="Arf"/>
    <property type="match status" value="1"/>
</dbReference>
<feature type="binding site" evidence="3">
    <location>
        <position position="31"/>
    </location>
    <ligand>
        <name>GTP</name>
        <dbReference type="ChEBI" id="CHEBI:37565"/>
    </ligand>
</feature>
<protein>
    <submittedName>
        <fullName evidence="4">ADP-ribosylation factor-like protein 16</fullName>
    </submittedName>
</protein>
<evidence type="ECO:0000313" key="4">
    <source>
        <dbReference type="EMBL" id="EPQ18570.1"/>
    </source>
</evidence>
<reference evidence="4 5" key="1">
    <citation type="journal article" date="2013" name="Nat. Commun.">
        <title>Genome analysis reveals insights into physiology and longevity of the Brandt's bat Myotis brandtii.</title>
        <authorList>
            <person name="Seim I."/>
            <person name="Fang X."/>
            <person name="Xiong Z."/>
            <person name="Lobanov A.V."/>
            <person name="Huang Z."/>
            <person name="Ma S."/>
            <person name="Feng Y."/>
            <person name="Turanov A.A."/>
            <person name="Zhu Y."/>
            <person name="Lenz T.L."/>
            <person name="Gerashchenko M.V."/>
            <person name="Fan D."/>
            <person name="Hee Yim S."/>
            <person name="Yao X."/>
            <person name="Jordan D."/>
            <person name="Xiong Y."/>
            <person name="Ma Y."/>
            <person name="Lyapunov A.N."/>
            <person name="Chen G."/>
            <person name="Kulakova O.I."/>
            <person name="Sun Y."/>
            <person name="Lee S.G."/>
            <person name="Bronson R.T."/>
            <person name="Moskalev A.A."/>
            <person name="Sunyaev S.R."/>
            <person name="Zhang G."/>
            <person name="Krogh A."/>
            <person name="Wang J."/>
            <person name="Gladyshev V.N."/>
        </authorList>
    </citation>
    <scope>NUCLEOTIDE SEQUENCE [LARGE SCALE GENOMIC DNA]</scope>
</reference>
<evidence type="ECO:0000256" key="3">
    <source>
        <dbReference type="PIRSR" id="PIRSR606689-1"/>
    </source>
</evidence>
<name>S7NPA6_MYOBR</name>
<dbReference type="InterPro" id="IPR006689">
    <property type="entry name" value="Small_GTPase_ARF/SAR"/>
</dbReference>
<keyword evidence="5" id="KW-1185">Reference proteome</keyword>
<evidence type="ECO:0000256" key="1">
    <source>
        <dbReference type="ARBA" id="ARBA00022741"/>
    </source>
</evidence>
<dbReference type="EMBL" id="KE164547">
    <property type="protein sequence ID" value="EPQ18570.1"/>
    <property type="molecule type" value="Genomic_DNA"/>
</dbReference>
<organism evidence="4 5">
    <name type="scientific">Myotis brandtii</name>
    <name type="common">Brandt's bat</name>
    <dbReference type="NCBI Taxonomy" id="109478"/>
    <lineage>
        <taxon>Eukaryota</taxon>
        <taxon>Metazoa</taxon>
        <taxon>Chordata</taxon>
        <taxon>Craniata</taxon>
        <taxon>Vertebrata</taxon>
        <taxon>Euteleostomi</taxon>
        <taxon>Mammalia</taxon>
        <taxon>Eutheria</taxon>
        <taxon>Laurasiatheria</taxon>
        <taxon>Chiroptera</taxon>
        <taxon>Yangochiroptera</taxon>
        <taxon>Vespertilionidae</taxon>
        <taxon>Myotis</taxon>
    </lineage>
</organism>